<name>A0ABR6CJ36_9BACI</name>
<dbReference type="Gene3D" id="3.60.21.10">
    <property type="match status" value="1"/>
</dbReference>
<dbReference type="SUPFAM" id="SSF56300">
    <property type="entry name" value="Metallo-dependent phosphatases"/>
    <property type="match status" value="1"/>
</dbReference>
<dbReference type="Pfam" id="PF00149">
    <property type="entry name" value="Metallophos"/>
    <property type="match status" value="1"/>
</dbReference>
<comment type="caution">
    <text evidence="2">The sequence shown here is derived from an EMBL/GenBank/DDBJ whole genome shotgun (WGS) entry which is preliminary data.</text>
</comment>
<accession>A0ABR6CJ36</accession>
<keyword evidence="3" id="KW-1185">Reference proteome</keyword>
<feature type="domain" description="Calcineurin-like phosphoesterase" evidence="1">
    <location>
        <begin position="59"/>
        <end position="225"/>
    </location>
</feature>
<organism evidence="2 3">
    <name type="scientific">Peribacillus huizhouensis</name>
    <dbReference type="NCBI Taxonomy" id="1501239"/>
    <lineage>
        <taxon>Bacteria</taxon>
        <taxon>Bacillati</taxon>
        <taxon>Bacillota</taxon>
        <taxon>Bacilli</taxon>
        <taxon>Bacillales</taxon>
        <taxon>Bacillaceae</taxon>
        <taxon>Peribacillus</taxon>
    </lineage>
</organism>
<dbReference type="InterPro" id="IPR029052">
    <property type="entry name" value="Metallo-depent_PP-like"/>
</dbReference>
<dbReference type="RefSeq" id="WP_182501337.1">
    <property type="nucleotide sequence ID" value="NZ_JACJHX010000001.1"/>
</dbReference>
<proteinExistence type="predicted"/>
<dbReference type="PANTHER" id="PTHR31302">
    <property type="entry name" value="TRANSMEMBRANE PROTEIN WITH METALLOPHOSPHOESTERASE DOMAIN-RELATED"/>
    <property type="match status" value="1"/>
</dbReference>
<dbReference type="Proteomes" id="UP000626697">
    <property type="component" value="Unassembled WGS sequence"/>
</dbReference>
<dbReference type="InterPro" id="IPR004843">
    <property type="entry name" value="Calcineurin-like_PHP"/>
</dbReference>
<dbReference type="CDD" id="cd07385">
    <property type="entry name" value="MPP_YkuE_C"/>
    <property type="match status" value="1"/>
</dbReference>
<dbReference type="EMBL" id="JACJHX010000001">
    <property type="protein sequence ID" value="MBA9025049.1"/>
    <property type="molecule type" value="Genomic_DNA"/>
</dbReference>
<reference evidence="2 3" key="1">
    <citation type="submission" date="2020-08" db="EMBL/GenBank/DDBJ databases">
        <title>Genomic Encyclopedia of Type Strains, Phase IV (KMG-IV): sequencing the most valuable type-strain genomes for metagenomic binning, comparative biology and taxonomic classification.</title>
        <authorList>
            <person name="Goeker M."/>
        </authorList>
    </citation>
    <scope>NUCLEOTIDE SEQUENCE [LARGE SCALE GENOMIC DNA]</scope>
    <source>
        <strain evidence="2 3">DSM 105481</strain>
    </source>
</reference>
<dbReference type="InterPro" id="IPR006311">
    <property type="entry name" value="TAT_signal"/>
</dbReference>
<dbReference type="PROSITE" id="PS51318">
    <property type="entry name" value="TAT"/>
    <property type="match status" value="1"/>
</dbReference>
<evidence type="ECO:0000313" key="2">
    <source>
        <dbReference type="EMBL" id="MBA9025049.1"/>
    </source>
</evidence>
<sequence>MNNNMTRRSFLKKTVSTLLTLTGAGIGGRYYAHDIEPNWIEFNEIVIQHPLIPKGFNGMKIVQFSDTHLGFQFQLKELQSVLTKIQTFSPDVVLFTGDLMDEPNKYPHHSKIIPLLQNIQAPLGKFSIYGNHDHGGYGSKMYNQIMERSGFTLLQNSHAAISLINGDKLYIAGIDDAMLGSPNIQKALLGIPEKAYTILLSHAPDLAEFAKDYPVQYQISGHSHAGQIQVPFAGALVTPPFGKKYIEGLYELENLTLYVNRGLGTTRLPYRFLARPEITLFELQSNENQ</sequence>
<dbReference type="InterPro" id="IPR051158">
    <property type="entry name" value="Metallophosphoesterase_sf"/>
</dbReference>
<evidence type="ECO:0000313" key="3">
    <source>
        <dbReference type="Proteomes" id="UP000626697"/>
    </source>
</evidence>
<protein>
    <recommendedName>
        <fullName evidence="1">Calcineurin-like phosphoesterase domain-containing protein</fullName>
    </recommendedName>
</protein>
<dbReference type="PANTHER" id="PTHR31302:SF25">
    <property type="entry name" value="PHOSPHOESTERASE"/>
    <property type="match status" value="1"/>
</dbReference>
<evidence type="ECO:0000259" key="1">
    <source>
        <dbReference type="Pfam" id="PF00149"/>
    </source>
</evidence>
<gene>
    <name evidence="2" type="ORF">HNP81_000331</name>
</gene>